<organism evidence="1 2">
    <name type="scientific">Formosa agariphila (strain DSM 15362 / KCTC 12365 / LMG 23005 / KMM 3901 / M-2Alg 35-1)</name>
    <dbReference type="NCBI Taxonomy" id="1347342"/>
    <lineage>
        <taxon>Bacteria</taxon>
        <taxon>Pseudomonadati</taxon>
        <taxon>Bacteroidota</taxon>
        <taxon>Flavobacteriia</taxon>
        <taxon>Flavobacteriales</taxon>
        <taxon>Flavobacteriaceae</taxon>
        <taxon>Formosa</taxon>
    </lineage>
</organism>
<evidence type="ECO:0000313" key="1">
    <source>
        <dbReference type="EMBL" id="CDF79051.1"/>
    </source>
</evidence>
<sequence length="232" mass="25842">MLAKDHTFSVIQSDVFSVDSLVVCLFPTPVDYANISPIVDFEGSSILYRINNEAFIEYSASEGENIDFSYPNIVDFKISALNDSESKVYRIIVDTEQPILFNNSEITIPDSPTDSNYNGLNIDTWKNVGNYPIRLTYRTTEYVDVNTPETDANNIFSSTLTTASNIINPNEEGQVNVFTTSAATPGLYTSTALFNLNFNENLGYIVYDDTTNTYVKDIGYGKATLKMNGNKI</sequence>
<dbReference type="EMBL" id="HG315671">
    <property type="protein sequence ID" value="CDF79051.1"/>
    <property type="molecule type" value="Genomic_DNA"/>
</dbReference>
<name>T2KKU2_FORAG</name>
<dbReference type="Proteomes" id="UP000016160">
    <property type="component" value="Chromosome"/>
</dbReference>
<dbReference type="AlphaFoldDB" id="T2KKU2"/>
<proteinExistence type="predicted"/>
<dbReference type="eggNOG" id="ENOG5033QAZ">
    <property type="taxonomic scope" value="Bacteria"/>
</dbReference>
<evidence type="ECO:0000313" key="2">
    <source>
        <dbReference type="Proteomes" id="UP000016160"/>
    </source>
</evidence>
<dbReference type="HOGENOM" id="CLU_1193396_0_0_10"/>
<gene>
    <name evidence="1" type="ORF">BN863_13390</name>
</gene>
<accession>T2KKU2</accession>
<protein>
    <submittedName>
        <fullName evidence="1">Uncharacterized protein</fullName>
    </submittedName>
</protein>
<keyword evidence="2" id="KW-1185">Reference proteome</keyword>
<reference evidence="1 2" key="1">
    <citation type="journal article" date="2013" name="Appl. Environ. Microbiol.">
        <title>The genome of the alga-associated marine flavobacterium Formosa agariphila KMM 3901T reveals a broad potential for degradation of algal polysaccharides.</title>
        <authorList>
            <person name="Mann A.J."/>
            <person name="Hahnke R.L."/>
            <person name="Huang S."/>
            <person name="Werner J."/>
            <person name="Xing P."/>
            <person name="Barbeyron T."/>
            <person name="Huettel B."/>
            <person name="Stueber K."/>
            <person name="Reinhardt R."/>
            <person name="Harder J."/>
            <person name="Gloeckner F.O."/>
            <person name="Amann R.I."/>
            <person name="Teeling H."/>
        </authorList>
    </citation>
    <scope>NUCLEOTIDE SEQUENCE [LARGE SCALE GENOMIC DNA]</scope>
    <source>
        <strain evidence="2">DSM 15362 / KCTC 12365 / LMG 23005 / KMM 3901</strain>
    </source>
</reference>
<dbReference type="PATRIC" id="fig|1347342.6.peg.1348"/>